<feature type="region of interest" description="Disordered" evidence="1">
    <location>
        <begin position="174"/>
        <end position="197"/>
    </location>
</feature>
<name>A0ABQ9IAP2_9NEOP</name>
<accession>A0ABQ9IAP2</accession>
<gene>
    <name evidence="2" type="ORF">PR048_006311</name>
</gene>
<sequence>MRRIKKCEIELHDPRRYGMLLYLTSENTAITILFFADISKTLGSACSRACVLVKRCRLFTFLLLSFRSTESEVEWIGRQLRNAKRGKLEIPEKTRRLAASSSKIAGLAKIPEHRKQGLCLIGYCALRKVPCWSGHLLASEIAGADWRSEFRNVDVYSRISNSLSCAKAALKGMRTRTMPRRRVNSRRRPAPMHGGLRAPVASPIAQVNHHASGVHHGQGCGLDSRGRSSRGRTAELVEAKSRDATMEVIDDGVATACLLHVYQIERSPPTKANRVRLPAGSPPDFRWQESCRTIPLVGRGFSGGSPVSSAIALHFGAAPFSPHFTLIVCQDPDAKRRPSHMRAKQGEDRAASECKVGRKERSLRKPADQRHQVRFPRARIRERHRRESYPVRLGGRRAVFFCWGWSCPSATPLPTSTKLYFGYDPASYCGIDRRRKRSARKRAAAAPSPHVALSRQWRNESRPGPVLIDRTAPTARATGLPLRKARAPRVNDTSRGRGHRAVNSLRCTLCCEDPLLVGPLAARYIQYVSRPGLVDGVPTCRWLSGTAHLPPRRTGFNHRPGHSRIFASGNRAGRCHWLAGFLGDLPLPPPLAFRHCSILTSFHLMKWLSSSFESSSALKTSLFRATLRPCPNSGKFGHILNLSTQPLDSSPEPQRRSTACEYGNRSRAGEN</sequence>
<comment type="caution">
    <text evidence="2">The sequence shown here is derived from an EMBL/GenBank/DDBJ whole genome shotgun (WGS) entry which is preliminary data.</text>
</comment>
<evidence type="ECO:0000313" key="2">
    <source>
        <dbReference type="EMBL" id="KAJ8893711.1"/>
    </source>
</evidence>
<reference evidence="2 3" key="1">
    <citation type="submission" date="2023-02" db="EMBL/GenBank/DDBJ databases">
        <title>LHISI_Scaffold_Assembly.</title>
        <authorList>
            <person name="Stuart O.P."/>
            <person name="Cleave R."/>
            <person name="Magrath M.J.L."/>
            <person name="Mikheyev A.S."/>
        </authorList>
    </citation>
    <scope>NUCLEOTIDE SEQUENCE [LARGE SCALE GENOMIC DNA]</scope>
    <source>
        <strain evidence="2">Daus_M_001</strain>
        <tissue evidence="2">Leg muscle</tissue>
    </source>
</reference>
<organism evidence="2 3">
    <name type="scientific">Dryococelus australis</name>
    <dbReference type="NCBI Taxonomy" id="614101"/>
    <lineage>
        <taxon>Eukaryota</taxon>
        <taxon>Metazoa</taxon>
        <taxon>Ecdysozoa</taxon>
        <taxon>Arthropoda</taxon>
        <taxon>Hexapoda</taxon>
        <taxon>Insecta</taxon>
        <taxon>Pterygota</taxon>
        <taxon>Neoptera</taxon>
        <taxon>Polyneoptera</taxon>
        <taxon>Phasmatodea</taxon>
        <taxon>Verophasmatodea</taxon>
        <taxon>Anareolatae</taxon>
        <taxon>Phasmatidae</taxon>
        <taxon>Eurycanthinae</taxon>
        <taxon>Dryococelus</taxon>
    </lineage>
</organism>
<feature type="region of interest" description="Disordered" evidence="1">
    <location>
        <begin position="212"/>
        <end position="233"/>
    </location>
</feature>
<dbReference type="EMBL" id="JARBHB010000002">
    <property type="protein sequence ID" value="KAJ8893711.1"/>
    <property type="molecule type" value="Genomic_DNA"/>
</dbReference>
<protein>
    <submittedName>
        <fullName evidence="2">Uncharacterized protein</fullName>
    </submittedName>
</protein>
<feature type="compositionally biased region" description="Polar residues" evidence="1">
    <location>
        <begin position="641"/>
        <end position="652"/>
    </location>
</feature>
<dbReference type="Proteomes" id="UP001159363">
    <property type="component" value="Chromosome 2"/>
</dbReference>
<feature type="compositionally biased region" description="Basic residues" evidence="1">
    <location>
        <begin position="174"/>
        <end position="190"/>
    </location>
</feature>
<feature type="region of interest" description="Disordered" evidence="1">
    <location>
        <begin position="641"/>
        <end position="671"/>
    </location>
</feature>
<evidence type="ECO:0000313" key="3">
    <source>
        <dbReference type="Proteomes" id="UP001159363"/>
    </source>
</evidence>
<keyword evidence="3" id="KW-1185">Reference proteome</keyword>
<evidence type="ECO:0000256" key="1">
    <source>
        <dbReference type="SAM" id="MobiDB-lite"/>
    </source>
</evidence>
<proteinExistence type="predicted"/>